<keyword evidence="6 10" id="KW-0812">Transmembrane</keyword>
<dbReference type="InterPro" id="IPR003661">
    <property type="entry name" value="HisK_dim/P_dom"/>
</dbReference>
<dbReference type="Pfam" id="PF00672">
    <property type="entry name" value="HAMP"/>
    <property type="match status" value="1"/>
</dbReference>
<dbReference type="PANTHER" id="PTHR45436:SF5">
    <property type="entry name" value="SENSOR HISTIDINE KINASE TRCS"/>
    <property type="match status" value="1"/>
</dbReference>
<dbReference type="InterPro" id="IPR003660">
    <property type="entry name" value="HAMP_dom"/>
</dbReference>
<comment type="catalytic activity">
    <reaction evidence="1">
        <text>ATP + protein L-histidine = ADP + protein N-phospho-L-histidine.</text>
        <dbReference type="EC" id="2.7.13.3"/>
    </reaction>
</comment>
<dbReference type="GO" id="GO:0005886">
    <property type="term" value="C:plasma membrane"/>
    <property type="evidence" value="ECO:0007669"/>
    <property type="project" value="UniProtKB-SubCell"/>
</dbReference>
<dbReference type="Gene3D" id="6.10.340.10">
    <property type="match status" value="1"/>
</dbReference>
<dbReference type="Gene3D" id="1.10.287.130">
    <property type="match status" value="1"/>
</dbReference>
<keyword evidence="10" id="KW-0472">Membrane</keyword>
<feature type="domain" description="HAMP" evidence="12">
    <location>
        <begin position="93"/>
        <end position="146"/>
    </location>
</feature>
<evidence type="ECO:0000313" key="13">
    <source>
        <dbReference type="EMBL" id="RPF19906.1"/>
    </source>
</evidence>
<dbReference type="PROSITE" id="PS50109">
    <property type="entry name" value="HIS_KIN"/>
    <property type="match status" value="1"/>
</dbReference>
<reference evidence="13 14" key="1">
    <citation type="submission" date="2018-11" db="EMBL/GenBank/DDBJ databases">
        <title>Sequencing the genomes of 1000 actinobacteria strains.</title>
        <authorList>
            <person name="Klenk H.-P."/>
        </authorList>
    </citation>
    <scope>NUCLEOTIDE SEQUENCE [LARGE SCALE GENOMIC DNA]</scope>
    <source>
        <strain evidence="13 14">DSM 15700</strain>
    </source>
</reference>
<dbReference type="InterPro" id="IPR036097">
    <property type="entry name" value="HisK_dim/P_sf"/>
</dbReference>
<dbReference type="SMART" id="SM00387">
    <property type="entry name" value="HATPase_c"/>
    <property type="match status" value="1"/>
</dbReference>
<evidence type="ECO:0000256" key="10">
    <source>
        <dbReference type="SAM" id="Phobius"/>
    </source>
</evidence>
<keyword evidence="9" id="KW-0902">Two-component regulatory system</keyword>
<dbReference type="InterPro" id="IPR003594">
    <property type="entry name" value="HATPase_dom"/>
</dbReference>
<dbReference type="SUPFAM" id="SSF47384">
    <property type="entry name" value="Homodimeric domain of signal transducing histidine kinase"/>
    <property type="match status" value="1"/>
</dbReference>
<dbReference type="Proteomes" id="UP000280501">
    <property type="component" value="Unassembled WGS sequence"/>
</dbReference>
<dbReference type="InterPro" id="IPR005467">
    <property type="entry name" value="His_kinase_dom"/>
</dbReference>
<evidence type="ECO:0000256" key="9">
    <source>
        <dbReference type="ARBA" id="ARBA00023012"/>
    </source>
</evidence>
<dbReference type="OrthoDB" id="9786919at2"/>
<dbReference type="SMART" id="SM00388">
    <property type="entry name" value="HisKA"/>
    <property type="match status" value="1"/>
</dbReference>
<comment type="subcellular location">
    <subcellularLocation>
        <location evidence="2">Cell membrane</location>
    </subcellularLocation>
</comment>
<evidence type="ECO:0000256" key="8">
    <source>
        <dbReference type="ARBA" id="ARBA00022989"/>
    </source>
</evidence>
<dbReference type="GO" id="GO:0000155">
    <property type="term" value="F:phosphorelay sensor kinase activity"/>
    <property type="evidence" value="ECO:0007669"/>
    <property type="project" value="InterPro"/>
</dbReference>
<name>A0A3N4YKF7_9MICO</name>
<dbReference type="EMBL" id="RKQZ01000001">
    <property type="protein sequence ID" value="RPF19906.1"/>
    <property type="molecule type" value="Genomic_DNA"/>
</dbReference>
<feature type="transmembrane region" description="Helical" evidence="10">
    <location>
        <begin position="66"/>
        <end position="91"/>
    </location>
</feature>
<dbReference type="CDD" id="cd06225">
    <property type="entry name" value="HAMP"/>
    <property type="match status" value="1"/>
</dbReference>
<feature type="domain" description="Histidine kinase" evidence="11">
    <location>
        <begin position="154"/>
        <end position="385"/>
    </location>
</feature>
<evidence type="ECO:0000256" key="5">
    <source>
        <dbReference type="ARBA" id="ARBA00022679"/>
    </source>
</evidence>
<dbReference type="SUPFAM" id="SSF158472">
    <property type="entry name" value="HAMP domain-like"/>
    <property type="match status" value="1"/>
</dbReference>
<evidence type="ECO:0000259" key="12">
    <source>
        <dbReference type="PROSITE" id="PS50885"/>
    </source>
</evidence>
<dbReference type="EC" id="2.7.13.3" evidence="3"/>
<dbReference type="Pfam" id="PF02518">
    <property type="entry name" value="HATPase_c"/>
    <property type="match status" value="1"/>
</dbReference>
<organism evidence="13 14">
    <name type="scientific">Myceligenerans xiligouense</name>
    <dbReference type="NCBI Taxonomy" id="253184"/>
    <lineage>
        <taxon>Bacteria</taxon>
        <taxon>Bacillati</taxon>
        <taxon>Actinomycetota</taxon>
        <taxon>Actinomycetes</taxon>
        <taxon>Micrococcales</taxon>
        <taxon>Promicromonosporaceae</taxon>
        <taxon>Myceligenerans</taxon>
    </lineage>
</organism>
<evidence type="ECO:0000313" key="14">
    <source>
        <dbReference type="Proteomes" id="UP000280501"/>
    </source>
</evidence>
<accession>A0A3N4YKF7</accession>
<evidence type="ECO:0000256" key="2">
    <source>
        <dbReference type="ARBA" id="ARBA00004236"/>
    </source>
</evidence>
<evidence type="ECO:0000259" key="11">
    <source>
        <dbReference type="PROSITE" id="PS50109"/>
    </source>
</evidence>
<dbReference type="AlphaFoldDB" id="A0A3N4YKF7"/>
<dbReference type="PANTHER" id="PTHR45436">
    <property type="entry name" value="SENSOR HISTIDINE KINASE YKOH"/>
    <property type="match status" value="1"/>
</dbReference>
<gene>
    <name evidence="13" type="ORF">EDD34_0478</name>
</gene>
<keyword evidence="4" id="KW-0597">Phosphoprotein</keyword>
<comment type="caution">
    <text evidence="13">The sequence shown here is derived from an EMBL/GenBank/DDBJ whole genome shotgun (WGS) entry which is preliminary data.</text>
</comment>
<dbReference type="InterPro" id="IPR050428">
    <property type="entry name" value="TCS_sensor_his_kinase"/>
</dbReference>
<dbReference type="Gene3D" id="3.30.565.10">
    <property type="entry name" value="Histidine kinase-like ATPase, C-terminal domain"/>
    <property type="match status" value="1"/>
</dbReference>
<keyword evidence="7 13" id="KW-0418">Kinase</keyword>
<evidence type="ECO:0000256" key="4">
    <source>
        <dbReference type="ARBA" id="ARBA00022553"/>
    </source>
</evidence>
<dbReference type="SMART" id="SM00304">
    <property type="entry name" value="HAMP"/>
    <property type="match status" value="1"/>
</dbReference>
<keyword evidence="8 10" id="KW-1133">Transmembrane helix</keyword>
<dbReference type="InterPro" id="IPR036890">
    <property type="entry name" value="HATPase_C_sf"/>
</dbReference>
<evidence type="ECO:0000256" key="7">
    <source>
        <dbReference type="ARBA" id="ARBA00022777"/>
    </source>
</evidence>
<proteinExistence type="predicted"/>
<keyword evidence="5" id="KW-0808">Transferase</keyword>
<keyword evidence="14" id="KW-1185">Reference proteome</keyword>
<sequence length="387" mass="40326">MSGPSGAARRSPGPSVRLKLTLSYAGFLVVAGAALFAGLLAVLRFVPDENLYVYDGGFAPNRSDLLEVAVPTSGAALVFLAIVGLAGGWVLSGRMLAPLDRISQAAALAADGSLTHRVALEGPDDELRRLADTFDVMLGRLQHAFDEQRRFTANASHELRTPHTVTKSLLEVALADREGRDVDRLLTRLHETNERSIVLVESLLQLARLDHDELPTDPTDLSDVVREAVTVRETLATAAAEAAPGASPGGAEGAAPELVTALDPAPVQGDHVLLVQLVANLLGNAARHNLPAGGRIEARTGHDAAGRPTLVVENTGAVLDPALVATLTEPFVRGSARTRGRSRPVGSGLGLAVVSSIARAHAANLTLRPRPGGGLVVAVTFDRAGLA</sequence>
<dbReference type="CDD" id="cd00082">
    <property type="entry name" value="HisKA"/>
    <property type="match status" value="1"/>
</dbReference>
<dbReference type="SUPFAM" id="SSF55874">
    <property type="entry name" value="ATPase domain of HSP90 chaperone/DNA topoisomerase II/histidine kinase"/>
    <property type="match status" value="1"/>
</dbReference>
<dbReference type="RefSeq" id="WP_123813138.1">
    <property type="nucleotide sequence ID" value="NZ_RKQZ01000001.1"/>
</dbReference>
<evidence type="ECO:0000256" key="3">
    <source>
        <dbReference type="ARBA" id="ARBA00012438"/>
    </source>
</evidence>
<dbReference type="Pfam" id="PF00512">
    <property type="entry name" value="HisKA"/>
    <property type="match status" value="1"/>
</dbReference>
<protein>
    <recommendedName>
        <fullName evidence="3">histidine kinase</fullName>
        <ecNumber evidence="3">2.7.13.3</ecNumber>
    </recommendedName>
</protein>
<evidence type="ECO:0000256" key="6">
    <source>
        <dbReference type="ARBA" id="ARBA00022692"/>
    </source>
</evidence>
<feature type="transmembrane region" description="Helical" evidence="10">
    <location>
        <begin position="21"/>
        <end position="46"/>
    </location>
</feature>
<dbReference type="PROSITE" id="PS50885">
    <property type="entry name" value="HAMP"/>
    <property type="match status" value="1"/>
</dbReference>
<evidence type="ECO:0000256" key="1">
    <source>
        <dbReference type="ARBA" id="ARBA00000085"/>
    </source>
</evidence>